<feature type="transmembrane region" description="Helical" evidence="3">
    <location>
        <begin position="21"/>
        <end position="46"/>
    </location>
</feature>
<gene>
    <name evidence="5" type="ORF">RIF29_15508</name>
</gene>
<dbReference type="AlphaFoldDB" id="A0AAN9IJ70"/>
<feature type="transmembrane region" description="Helical" evidence="3">
    <location>
        <begin position="71"/>
        <end position="91"/>
    </location>
</feature>
<evidence type="ECO:0000259" key="4">
    <source>
        <dbReference type="Pfam" id="PF02705"/>
    </source>
</evidence>
<dbReference type="Pfam" id="PF02705">
    <property type="entry name" value="K_trans"/>
    <property type="match status" value="1"/>
</dbReference>
<evidence type="ECO:0000256" key="2">
    <source>
        <dbReference type="ARBA" id="ARBA00008440"/>
    </source>
</evidence>
<evidence type="ECO:0000256" key="3">
    <source>
        <dbReference type="SAM" id="Phobius"/>
    </source>
</evidence>
<reference evidence="5 6" key="1">
    <citation type="submission" date="2024-01" db="EMBL/GenBank/DDBJ databases">
        <title>The genomes of 5 underutilized Papilionoideae crops provide insights into root nodulation and disease resistanc.</title>
        <authorList>
            <person name="Yuan L."/>
        </authorList>
    </citation>
    <scope>NUCLEOTIDE SEQUENCE [LARGE SCALE GENOMIC DNA]</scope>
    <source>
        <strain evidence="5">ZHUSHIDOU_FW_LH</strain>
        <tissue evidence="5">Leaf</tissue>
    </source>
</reference>
<evidence type="ECO:0000256" key="1">
    <source>
        <dbReference type="ARBA" id="ARBA00004651"/>
    </source>
</evidence>
<keyword evidence="3" id="KW-0472">Membrane</keyword>
<dbReference type="GO" id="GO:0005886">
    <property type="term" value="C:plasma membrane"/>
    <property type="evidence" value="ECO:0007669"/>
    <property type="project" value="UniProtKB-SubCell"/>
</dbReference>
<dbReference type="EMBL" id="JAYWIO010000003">
    <property type="protein sequence ID" value="KAK7274421.1"/>
    <property type="molecule type" value="Genomic_DNA"/>
</dbReference>
<organism evidence="5 6">
    <name type="scientific">Crotalaria pallida</name>
    <name type="common">Smooth rattlebox</name>
    <name type="synonym">Crotalaria striata</name>
    <dbReference type="NCBI Taxonomy" id="3830"/>
    <lineage>
        <taxon>Eukaryota</taxon>
        <taxon>Viridiplantae</taxon>
        <taxon>Streptophyta</taxon>
        <taxon>Embryophyta</taxon>
        <taxon>Tracheophyta</taxon>
        <taxon>Spermatophyta</taxon>
        <taxon>Magnoliopsida</taxon>
        <taxon>eudicotyledons</taxon>
        <taxon>Gunneridae</taxon>
        <taxon>Pentapetalae</taxon>
        <taxon>rosids</taxon>
        <taxon>fabids</taxon>
        <taxon>Fabales</taxon>
        <taxon>Fabaceae</taxon>
        <taxon>Papilionoideae</taxon>
        <taxon>50 kb inversion clade</taxon>
        <taxon>genistoids sensu lato</taxon>
        <taxon>core genistoids</taxon>
        <taxon>Crotalarieae</taxon>
        <taxon>Crotalaria</taxon>
    </lineage>
</organism>
<evidence type="ECO:0000313" key="5">
    <source>
        <dbReference type="EMBL" id="KAK7274421.1"/>
    </source>
</evidence>
<feature type="domain" description="K+ potassium transporter integral membrane" evidence="4">
    <location>
        <begin position="7"/>
        <end position="163"/>
    </location>
</feature>
<protein>
    <recommendedName>
        <fullName evidence="4">K+ potassium transporter integral membrane domain-containing protein</fullName>
    </recommendedName>
</protein>
<feature type="transmembrane region" description="Helical" evidence="3">
    <location>
        <begin position="103"/>
        <end position="122"/>
    </location>
</feature>
<comment type="similarity">
    <text evidence="2">Belongs to the HAK/KUP transporter (TC 2.A.72.3) family.</text>
</comment>
<comment type="caution">
    <text evidence="5">The sequence shown here is derived from an EMBL/GenBank/DDBJ whole genome shotgun (WGS) entry which is preliminary data.</text>
</comment>
<proteinExistence type="inferred from homology"/>
<accession>A0AAN9IJ70</accession>
<dbReference type="PANTHER" id="PTHR30540">
    <property type="entry name" value="OSMOTIC STRESS POTASSIUM TRANSPORTER"/>
    <property type="match status" value="1"/>
</dbReference>
<keyword evidence="3" id="KW-1133">Transmembrane helix</keyword>
<keyword evidence="6" id="KW-1185">Reference proteome</keyword>
<comment type="subcellular location">
    <subcellularLocation>
        <location evidence="1">Cell membrane</location>
        <topology evidence="1">Multi-pass membrane protein</topology>
    </subcellularLocation>
</comment>
<dbReference type="GO" id="GO:0015079">
    <property type="term" value="F:potassium ion transmembrane transporter activity"/>
    <property type="evidence" value="ECO:0007669"/>
    <property type="project" value="InterPro"/>
</dbReference>
<evidence type="ECO:0000313" key="6">
    <source>
        <dbReference type="Proteomes" id="UP001372338"/>
    </source>
</evidence>
<dbReference type="InterPro" id="IPR053951">
    <property type="entry name" value="K_trans_N"/>
</dbReference>
<name>A0AAN9IJ70_CROPI</name>
<dbReference type="InterPro" id="IPR003855">
    <property type="entry name" value="K+_transporter"/>
</dbReference>
<keyword evidence="3" id="KW-0812">Transmembrane</keyword>
<feature type="transmembrane region" description="Helical" evidence="3">
    <location>
        <begin position="128"/>
        <end position="151"/>
    </location>
</feature>
<dbReference type="PANTHER" id="PTHR30540:SF98">
    <property type="entry name" value="POTASSIUM TRANSPORTER 6"/>
    <property type="match status" value="1"/>
</dbReference>
<dbReference type="Proteomes" id="UP001372338">
    <property type="component" value="Unassembled WGS sequence"/>
</dbReference>
<sequence>MEESSANLQFSLFYISEKLRFPVLVIAILAAVVGSQAIITGTFSIIKQCSALSCFPRVKVVHTSSKIHGQIYIPEINWLLMLLCLAVTIGFRDTKRMGNAAGLAVITVMLVTTCLMSLVILLCWHQHVLLALGFLFIFGTIEALFFSASLIKFLEGAWVPSMLVA</sequence>